<protein>
    <submittedName>
        <fullName evidence="1">SdpI family protein</fullName>
    </submittedName>
</protein>
<dbReference type="EMBL" id="JAIWJX010000002">
    <property type="protein sequence ID" value="MCK6259110.1"/>
    <property type="molecule type" value="Genomic_DNA"/>
</dbReference>
<name>A0A9X1XHN4_9BACL</name>
<dbReference type="AlphaFoldDB" id="A0A9X1XHN4"/>
<dbReference type="InterPro" id="IPR025962">
    <property type="entry name" value="SdpI/YhfL"/>
</dbReference>
<dbReference type="Proteomes" id="UP001139011">
    <property type="component" value="Unassembled WGS sequence"/>
</dbReference>
<evidence type="ECO:0000313" key="2">
    <source>
        <dbReference type="Proteomes" id="UP001139011"/>
    </source>
</evidence>
<dbReference type="Pfam" id="PF13630">
    <property type="entry name" value="SdpI"/>
    <property type="match status" value="1"/>
</dbReference>
<comment type="caution">
    <text evidence="1">The sequence shown here is derived from an EMBL/GenBank/DDBJ whole genome shotgun (WGS) entry which is preliminary data.</text>
</comment>
<sequence length="75" mass="8341">MMVNLLFSLLIGVIFVLAGLIMKVKPPAKINPLYGYRTFRSMKNEKLWNEANTYSAGLMMKYGAAKQCSAGSSVY</sequence>
<reference evidence="1" key="1">
    <citation type="submission" date="2021-09" db="EMBL/GenBank/DDBJ databases">
        <title>Genome analysis of Fictibacillus sp. KIGAM418 isolated from marine sediment.</title>
        <authorList>
            <person name="Seo M.-J."/>
            <person name="Cho E.-S."/>
            <person name="Hwang C.Y."/>
        </authorList>
    </citation>
    <scope>NUCLEOTIDE SEQUENCE</scope>
    <source>
        <strain evidence="1">KIGAM418</strain>
    </source>
</reference>
<accession>A0A9X1XHN4</accession>
<keyword evidence="2" id="KW-1185">Reference proteome</keyword>
<organism evidence="1 2">
    <name type="scientific">Fictibacillus marinisediminis</name>
    <dbReference type="NCBI Taxonomy" id="2878389"/>
    <lineage>
        <taxon>Bacteria</taxon>
        <taxon>Bacillati</taxon>
        <taxon>Bacillota</taxon>
        <taxon>Bacilli</taxon>
        <taxon>Bacillales</taxon>
        <taxon>Fictibacillaceae</taxon>
        <taxon>Fictibacillus</taxon>
    </lineage>
</organism>
<gene>
    <name evidence="1" type="ORF">LCY76_21290</name>
</gene>
<evidence type="ECO:0000313" key="1">
    <source>
        <dbReference type="EMBL" id="MCK6259110.1"/>
    </source>
</evidence>
<proteinExistence type="predicted"/>
<dbReference type="RefSeq" id="WP_248254318.1">
    <property type="nucleotide sequence ID" value="NZ_JAIWJX010000002.1"/>
</dbReference>